<evidence type="ECO:0000256" key="5">
    <source>
        <dbReference type="ARBA" id="ARBA00022705"/>
    </source>
</evidence>
<proteinExistence type="inferred from homology"/>
<gene>
    <name evidence="10" type="ORF">DMN91_007802</name>
</gene>
<keyword evidence="3" id="KW-0808">Transferase</keyword>
<name>A0A3L8DFK6_OOCBI</name>
<dbReference type="Pfam" id="PF03175">
    <property type="entry name" value="DNA_pol_B_2"/>
    <property type="match status" value="1"/>
</dbReference>
<dbReference type="GO" id="GO:0000166">
    <property type="term" value="F:nucleotide binding"/>
    <property type="evidence" value="ECO:0007669"/>
    <property type="project" value="InterPro"/>
</dbReference>
<comment type="similarity">
    <text evidence="1">Belongs to the DNA polymerase type-B family.</text>
</comment>
<evidence type="ECO:0000256" key="1">
    <source>
        <dbReference type="ARBA" id="ARBA00005755"/>
    </source>
</evidence>
<evidence type="ECO:0000256" key="8">
    <source>
        <dbReference type="ARBA" id="ARBA00049244"/>
    </source>
</evidence>
<comment type="caution">
    <text evidence="10">The sequence shown here is derived from an EMBL/GenBank/DDBJ whole genome shotgun (WGS) entry which is preliminary data.</text>
</comment>
<evidence type="ECO:0000313" key="10">
    <source>
        <dbReference type="EMBL" id="RLU19245.1"/>
    </source>
</evidence>
<accession>A0A3L8DFK6</accession>
<dbReference type="InterPro" id="IPR004868">
    <property type="entry name" value="DNA-dir_DNA_pol_B_mt/vir"/>
</dbReference>
<dbReference type="Gene3D" id="3.30.420.10">
    <property type="entry name" value="Ribonuclease H-like superfamily/Ribonuclease H"/>
    <property type="match status" value="1"/>
</dbReference>
<reference evidence="10" key="1">
    <citation type="journal article" date="2018" name="Genome Res.">
        <title>The genomic architecture and molecular evolution of ant odorant receptors.</title>
        <authorList>
            <person name="McKenzie S.K."/>
            <person name="Kronauer D.J.C."/>
        </authorList>
    </citation>
    <scope>NUCLEOTIDE SEQUENCE [LARGE SCALE GENOMIC DNA]</scope>
    <source>
        <strain evidence="10">Clonal line C1</strain>
    </source>
</reference>
<dbReference type="InterPro" id="IPR044925">
    <property type="entry name" value="His-Me_finger_sf"/>
</dbReference>
<protein>
    <recommendedName>
        <fullName evidence="2">DNA-directed DNA polymerase</fullName>
        <ecNumber evidence="2">2.7.7.7</ecNumber>
    </recommendedName>
</protein>
<keyword evidence="5" id="KW-0235">DNA replication</keyword>
<evidence type="ECO:0000259" key="9">
    <source>
        <dbReference type="Pfam" id="PF03175"/>
    </source>
</evidence>
<dbReference type="GO" id="GO:0003887">
    <property type="term" value="F:DNA-directed DNA polymerase activity"/>
    <property type="evidence" value="ECO:0007669"/>
    <property type="project" value="UniProtKB-KW"/>
</dbReference>
<reference evidence="10" key="2">
    <citation type="submission" date="2018-07" db="EMBL/GenBank/DDBJ databases">
        <authorList>
            <person name="Mckenzie S.K."/>
            <person name="Kronauer D.J.C."/>
        </authorList>
    </citation>
    <scope>NUCLEOTIDE SEQUENCE</scope>
    <source>
        <strain evidence="10">Clonal line C1</strain>
    </source>
</reference>
<keyword evidence="6" id="KW-0239">DNA-directed DNA polymerase</keyword>
<dbReference type="EC" id="2.7.7.7" evidence="2"/>
<dbReference type="SUPFAM" id="SSF53098">
    <property type="entry name" value="Ribonuclease H-like"/>
    <property type="match status" value="1"/>
</dbReference>
<dbReference type="AlphaFoldDB" id="A0A3L8DFK6"/>
<keyword evidence="4" id="KW-0548">Nucleotidyltransferase</keyword>
<evidence type="ECO:0000256" key="7">
    <source>
        <dbReference type="ARBA" id="ARBA00023125"/>
    </source>
</evidence>
<dbReference type="InterPro" id="IPR012337">
    <property type="entry name" value="RNaseH-like_sf"/>
</dbReference>
<dbReference type="Proteomes" id="UP000279307">
    <property type="component" value="Chromosome 8"/>
</dbReference>
<dbReference type="InterPro" id="IPR036397">
    <property type="entry name" value="RNaseH_sf"/>
</dbReference>
<comment type="catalytic activity">
    <reaction evidence="8">
        <text>DNA(n) + a 2'-deoxyribonucleoside 5'-triphosphate = DNA(n+1) + diphosphate</text>
        <dbReference type="Rhea" id="RHEA:22508"/>
        <dbReference type="Rhea" id="RHEA-COMP:17339"/>
        <dbReference type="Rhea" id="RHEA-COMP:17340"/>
        <dbReference type="ChEBI" id="CHEBI:33019"/>
        <dbReference type="ChEBI" id="CHEBI:61560"/>
        <dbReference type="ChEBI" id="CHEBI:173112"/>
        <dbReference type="EC" id="2.7.7.7"/>
    </reaction>
</comment>
<keyword evidence="7" id="KW-0238">DNA-binding</keyword>
<evidence type="ECO:0000256" key="4">
    <source>
        <dbReference type="ARBA" id="ARBA00022695"/>
    </source>
</evidence>
<feature type="domain" description="DNA-directed DNA polymerase family B mitochondria/virus" evidence="9">
    <location>
        <begin position="61"/>
        <end position="177"/>
    </location>
</feature>
<dbReference type="PANTHER" id="PTHR31511:SF12">
    <property type="entry name" value="RHO TERMINATION FACTOR N-TERMINAL DOMAIN-CONTAINING PROTEIN"/>
    <property type="match status" value="1"/>
</dbReference>
<dbReference type="EMBL" id="QOIP01000008">
    <property type="protein sequence ID" value="RLU19245.1"/>
    <property type="molecule type" value="Genomic_DNA"/>
</dbReference>
<dbReference type="GO" id="GO:0003677">
    <property type="term" value="F:DNA binding"/>
    <property type="evidence" value="ECO:0007669"/>
    <property type="project" value="UniProtKB-KW"/>
</dbReference>
<evidence type="ECO:0000256" key="6">
    <source>
        <dbReference type="ARBA" id="ARBA00022932"/>
    </source>
</evidence>
<organism evidence="10">
    <name type="scientific">Ooceraea biroi</name>
    <name type="common">Clonal raider ant</name>
    <name type="synonym">Cerapachys biroi</name>
    <dbReference type="NCBI Taxonomy" id="2015173"/>
    <lineage>
        <taxon>Eukaryota</taxon>
        <taxon>Metazoa</taxon>
        <taxon>Ecdysozoa</taxon>
        <taxon>Arthropoda</taxon>
        <taxon>Hexapoda</taxon>
        <taxon>Insecta</taxon>
        <taxon>Pterygota</taxon>
        <taxon>Neoptera</taxon>
        <taxon>Endopterygota</taxon>
        <taxon>Hymenoptera</taxon>
        <taxon>Apocrita</taxon>
        <taxon>Aculeata</taxon>
        <taxon>Formicoidea</taxon>
        <taxon>Formicidae</taxon>
        <taxon>Dorylinae</taxon>
        <taxon>Ooceraea</taxon>
    </lineage>
</organism>
<sequence>MVELTQDEREKFNSATQYHICEKPFAPDDTRVRDHCHLTGRYRGPAHAKCNLNYRDSHTIPIVFHNLSGYDAHFSVKKLASNFKGNVDVLPINKEKYISFTKHVYGFDGNKTWHNHMQLRFIDSFKFLSSSLDKLSSYLNNDKLRIVRSEFAKLSADDFDLLTRKGVFPYEYVDCAEKLEDTRLPPRELFYSSLTGDTVSESDYAHAENIWQRFAI</sequence>
<dbReference type="PANTHER" id="PTHR31511">
    <property type="entry name" value="PROTEIN CBG23764"/>
    <property type="match status" value="1"/>
</dbReference>
<dbReference type="SUPFAM" id="SSF54060">
    <property type="entry name" value="His-Me finger endonucleases"/>
    <property type="match status" value="1"/>
</dbReference>
<evidence type="ECO:0000256" key="2">
    <source>
        <dbReference type="ARBA" id="ARBA00012417"/>
    </source>
</evidence>
<dbReference type="GO" id="GO:0006260">
    <property type="term" value="P:DNA replication"/>
    <property type="evidence" value="ECO:0007669"/>
    <property type="project" value="UniProtKB-KW"/>
</dbReference>
<evidence type="ECO:0000256" key="3">
    <source>
        <dbReference type="ARBA" id="ARBA00022679"/>
    </source>
</evidence>